<evidence type="ECO:0000313" key="3">
    <source>
        <dbReference type="Proteomes" id="UP000049855"/>
    </source>
</evidence>
<feature type="domain" description="Methyltransferase type 11" evidence="1">
    <location>
        <begin position="64"/>
        <end position="172"/>
    </location>
</feature>
<dbReference type="Pfam" id="PF08241">
    <property type="entry name" value="Methyltransf_11"/>
    <property type="match status" value="1"/>
</dbReference>
<dbReference type="NCBIfam" id="NF038099">
    <property type="entry name" value="AsSugarArsM"/>
    <property type="match status" value="1"/>
</dbReference>
<keyword evidence="3" id="KW-1185">Reference proteome</keyword>
<dbReference type="GO" id="GO:0008757">
    <property type="term" value="F:S-adenosylmethionine-dependent methyltransferase activity"/>
    <property type="evidence" value="ECO:0007669"/>
    <property type="project" value="InterPro"/>
</dbReference>
<organism evidence="2 3">
    <name type="scientific">Sporomusa ovata</name>
    <dbReference type="NCBI Taxonomy" id="2378"/>
    <lineage>
        <taxon>Bacteria</taxon>
        <taxon>Bacillati</taxon>
        <taxon>Bacillota</taxon>
        <taxon>Negativicutes</taxon>
        <taxon>Selenomonadales</taxon>
        <taxon>Sporomusaceae</taxon>
        <taxon>Sporomusa</taxon>
    </lineage>
</organism>
<evidence type="ECO:0000313" key="2">
    <source>
        <dbReference type="EMBL" id="CQR70853.1"/>
    </source>
</evidence>
<sequence>MGYLETTHELYKNASQEIHKDLCCGNRPSQFLPGLNIPTEMAAMDYGCGTTVHLGELKSDENVLYVGIGGGMEALQFAYFTRRTGSVIAVDRVPEMIEKARANFDIAEKTNPWFKSDFVNIVYGDALKLPLPDNSIDIAAQNCLFNIFKEDDLLKALKEMNRVLKPGGRLYISDPITTAPIPEKLRNDERLRAMCLSGALFFNDYIQKIAKAGFGVIEIRARRPYRILDKIQYDIDQNIILDTVELVAIKTPVEEDGVCCYAGETATYVGNKDLYDDNNGHILRRGIPTAVCQKTASKLRALNSEDILITDPTYHYIGIAKANSSSCCCCGPAPEPAPRECFANCVNGIIIQIIG</sequence>
<accession>A0A0U1KVC3</accession>
<keyword evidence="2" id="KW-0808">Transferase</keyword>
<dbReference type="RefSeq" id="WP_021169573.1">
    <property type="nucleotide sequence ID" value="NZ_CTRP01000003.1"/>
</dbReference>
<evidence type="ECO:0000259" key="1">
    <source>
        <dbReference type="Pfam" id="PF08241"/>
    </source>
</evidence>
<dbReference type="GO" id="GO:0032259">
    <property type="term" value="P:methylation"/>
    <property type="evidence" value="ECO:0007669"/>
    <property type="project" value="UniProtKB-KW"/>
</dbReference>
<name>A0A0U1KVC3_9FIRM</name>
<gene>
    <name evidence="2" type="ORF">SpAn4DRAFT_1831</name>
</gene>
<dbReference type="InterPro" id="IPR029063">
    <property type="entry name" value="SAM-dependent_MTases_sf"/>
</dbReference>
<dbReference type="Proteomes" id="UP000049855">
    <property type="component" value="Unassembled WGS sequence"/>
</dbReference>
<dbReference type="Gene3D" id="3.40.50.150">
    <property type="entry name" value="Vaccinia Virus protein VP39"/>
    <property type="match status" value="1"/>
</dbReference>
<reference evidence="3" key="1">
    <citation type="submission" date="2015-03" db="EMBL/GenBank/DDBJ databases">
        <authorList>
            <person name="Nijsse Bart"/>
        </authorList>
    </citation>
    <scope>NUCLEOTIDE SEQUENCE [LARGE SCALE GENOMIC DNA]</scope>
</reference>
<dbReference type="AlphaFoldDB" id="A0A0U1KVC3"/>
<keyword evidence="2" id="KW-0489">Methyltransferase</keyword>
<dbReference type="PANTHER" id="PTHR43591">
    <property type="entry name" value="METHYLTRANSFERASE"/>
    <property type="match status" value="1"/>
</dbReference>
<protein>
    <submittedName>
        <fullName evidence="2">SAM-dependent methyltransferase DSY4148 (UbiE paralog)</fullName>
    </submittedName>
</protein>
<dbReference type="InterPro" id="IPR013216">
    <property type="entry name" value="Methyltransf_11"/>
</dbReference>
<dbReference type="EMBL" id="CTRP01000003">
    <property type="protein sequence ID" value="CQR70853.1"/>
    <property type="molecule type" value="Genomic_DNA"/>
</dbReference>
<proteinExistence type="predicted"/>
<dbReference type="SUPFAM" id="SSF53335">
    <property type="entry name" value="S-adenosyl-L-methionine-dependent methyltransferases"/>
    <property type="match status" value="1"/>
</dbReference>
<dbReference type="PANTHER" id="PTHR43591:SF24">
    <property type="entry name" value="2-METHOXY-6-POLYPRENYL-1,4-BENZOQUINOL METHYLASE, MITOCHONDRIAL"/>
    <property type="match status" value="1"/>
</dbReference>
<dbReference type="CDD" id="cd02440">
    <property type="entry name" value="AdoMet_MTases"/>
    <property type="match status" value="1"/>
</dbReference>